<sequence>MIQYLLLLPFMLLAASIYRRYYPVKGVPCIETESDWWNDTNTILDIRDYNEAARDLHSDSVNIPYAYLKRFYTEIPQGKIHVIAANKLELNLGLRFLMRKGFNVASYELKECPCNQKQKKGVLNNGIR</sequence>
<dbReference type="RefSeq" id="WP_377918636.1">
    <property type="nucleotide sequence ID" value="NZ_JBHRZT010000072.1"/>
</dbReference>
<keyword evidence="2" id="KW-1185">Reference proteome</keyword>
<organism evidence="1 2">
    <name type="scientific">Bacillus songklensis</name>
    <dbReference type="NCBI Taxonomy" id="1069116"/>
    <lineage>
        <taxon>Bacteria</taxon>
        <taxon>Bacillati</taxon>
        <taxon>Bacillota</taxon>
        <taxon>Bacilli</taxon>
        <taxon>Bacillales</taxon>
        <taxon>Bacillaceae</taxon>
        <taxon>Bacillus</taxon>
    </lineage>
</organism>
<evidence type="ECO:0000313" key="1">
    <source>
        <dbReference type="EMBL" id="MFC3886265.1"/>
    </source>
</evidence>
<evidence type="ECO:0000313" key="2">
    <source>
        <dbReference type="Proteomes" id="UP001595752"/>
    </source>
</evidence>
<dbReference type="Proteomes" id="UP001595752">
    <property type="component" value="Unassembled WGS sequence"/>
</dbReference>
<dbReference type="EMBL" id="JBHRZT010000072">
    <property type="protein sequence ID" value="MFC3886265.1"/>
    <property type="molecule type" value="Genomic_DNA"/>
</dbReference>
<reference evidence="2" key="1">
    <citation type="journal article" date="2019" name="Int. J. Syst. Evol. Microbiol.">
        <title>The Global Catalogue of Microorganisms (GCM) 10K type strain sequencing project: providing services to taxonomists for standard genome sequencing and annotation.</title>
        <authorList>
            <consortium name="The Broad Institute Genomics Platform"/>
            <consortium name="The Broad Institute Genome Sequencing Center for Infectious Disease"/>
            <person name="Wu L."/>
            <person name="Ma J."/>
        </authorList>
    </citation>
    <scope>NUCLEOTIDE SEQUENCE [LARGE SCALE GENOMIC DNA]</scope>
    <source>
        <strain evidence="2">CCUG 61889</strain>
    </source>
</reference>
<comment type="caution">
    <text evidence="1">The sequence shown here is derived from an EMBL/GenBank/DDBJ whole genome shotgun (WGS) entry which is preliminary data.</text>
</comment>
<proteinExistence type="predicted"/>
<dbReference type="SUPFAM" id="SSF52821">
    <property type="entry name" value="Rhodanese/Cell cycle control phosphatase"/>
    <property type="match status" value="1"/>
</dbReference>
<gene>
    <name evidence="1" type="ORF">ACFOU2_23355</name>
</gene>
<name>A0ABV8B911_9BACI</name>
<accession>A0ABV8B911</accession>
<protein>
    <submittedName>
        <fullName evidence="1">Sulfurtransferase</fullName>
    </submittedName>
</protein>
<dbReference type="InterPro" id="IPR036873">
    <property type="entry name" value="Rhodanese-like_dom_sf"/>
</dbReference>